<reference evidence="2 3" key="1">
    <citation type="submission" date="2017-10" db="EMBL/GenBank/DDBJ databases">
        <title>The draft genome sequence of Lewinella nigricans NBRC 102662.</title>
        <authorList>
            <person name="Wang K."/>
        </authorList>
    </citation>
    <scope>NUCLEOTIDE SEQUENCE [LARGE SCALE GENOMIC DNA]</scope>
    <source>
        <strain evidence="2 3">NBRC 102662</strain>
    </source>
</reference>
<keyword evidence="1" id="KW-0732">Signal</keyword>
<organism evidence="2 3">
    <name type="scientific">Flavilitoribacter nigricans (strain ATCC 23147 / DSM 23189 / NBRC 102662 / NCIMB 1420 / SS-2)</name>
    <name type="common">Lewinella nigricans</name>
    <dbReference type="NCBI Taxonomy" id="1122177"/>
    <lineage>
        <taxon>Bacteria</taxon>
        <taxon>Pseudomonadati</taxon>
        <taxon>Bacteroidota</taxon>
        <taxon>Saprospiria</taxon>
        <taxon>Saprospirales</taxon>
        <taxon>Lewinellaceae</taxon>
        <taxon>Flavilitoribacter</taxon>
    </lineage>
</organism>
<dbReference type="SUPFAM" id="SSF56925">
    <property type="entry name" value="OMPA-like"/>
    <property type="match status" value="1"/>
</dbReference>
<comment type="caution">
    <text evidence="2">The sequence shown here is derived from an EMBL/GenBank/DDBJ whole genome shotgun (WGS) entry which is preliminary data.</text>
</comment>
<feature type="signal peptide" evidence="1">
    <location>
        <begin position="1"/>
        <end position="20"/>
    </location>
</feature>
<evidence type="ECO:0008006" key="4">
    <source>
        <dbReference type="Google" id="ProtNLM"/>
    </source>
</evidence>
<dbReference type="AlphaFoldDB" id="A0A2D0MXH8"/>
<sequence>MKKLVSLLCFLLAGSGVLLAQFNDQGNFLIGSTLGFSTAGSRVIQNVGDNQDEGEGPSSTQLSISPKIGYFIVDNFALGLGMDYTLNEVDQPNNNKVTDTDLLFGPFARYFLPLEDDIALMVETTFGFGRSSDTQDIGGQIQNIGTNIFAFGIGPGITVISDSGIGISAVFKYNYARSEFDTNIDNIQRQTITRTNAFDFSIGFQYYFGGLVGVGESDNQSPSRSDFYR</sequence>
<evidence type="ECO:0000313" key="2">
    <source>
        <dbReference type="EMBL" id="PHN00982.1"/>
    </source>
</evidence>
<feature type="chain" id="PRO_5012474614" description="Outer membrane protein beta-barrel domain-containing protein" evidence="1">
    <location>
        <begin position="21"/>
        <end position="229"/>
    </location>
</feature>
<dbReference type="Proteomes" id="UP000223913">
    <property type="component" value="Unassembled WGS sequence"/>
</dbReference>
<gene>
    <name evidence="2" type="ORF">CRP01_39480</name>
</gene>
<dbReference type="EMBL" id="PDUD01000067">
    <property type="protein sequence ID" value="PHN00982.1"/>
    <property type="molecule type" value="Genomic_DNA"/>
</dbReference>
<keyword evidence="3" id="KW-1185">Reference proteome</keyword>
<dbReference type="Gene3D" id="2.40.160.20">
    <property type="match status" value="1"/>
</dbReference>
<dbReference type="OrthoDB" id="945117at2"/>
<protein>
    <recommendedName>
        <fullName evidence="4">Outer membrane protein beta-barrel domain-containing protein</fullName>
    </recommendedName>
</protein>
<evidence type="ECO:0000313" key="3">
    <source>
        <dbReference type="Proteomes" id="UP000223913"/>
    </source>
</evidence>
<dbReference type="InterPro" id="IPR011250">
    <property type="entry name" value="OMP/PagP_B-barrel"/>
</dbReference>
<accession>A0A2D0MXH8</accession>
<dbReference type="RefSeq" id="WP_099155621.1">
    <property type="nucleotide sequence ID" value="NZ_PDUD01000067.1"/>
</dbReference>
<evidence type="ECO:0000256" key="1">
    <source>
        <dbReference type="SAM" id="SignalP"/>
    </source>
</evidence>
<proteinExistence type="predicted"/>
<name>A0A2D0MXH8_FLAN2</name>